<dbReference type="Pfam" id="PF07676">
    <property type="entry name" value="PD40"/>
    <property type="match status" value="2"/>
</dbReference>
<dbReference type="PANTHER" id="PTHR30329:SF21">
    <property type="entry name" value="LIPOPROTEIN YIAD-RELATED"/>
    <property type="match status" value="1"/>
</dbReference>
<dbReference type="PROSITE" id="PS51123">
    <property type="entry name" value="OMPA_2"/>
    <property type="match status" value="1"/>
</dbReference>
<gene>
    <name evidence="6" type="ORF">KACHI17_00220</name>
</gene>
<dbReference type="InterPro" id="IPR011990">
    <property type="entry name" value="TPR-like_helical_dom_sf"/>
</dbReference>
<dbReference type="GO" id="GO:0009279">
    <property type="term" value="C:cell outer membrane"/>
    <property type="evidence" value="ECO:0007669"/>
    <property type="project" value="UniProtKB-SubCell"/>
</dbReference>
<evidence type="ECO:0000256" key="3">
    <source>
        <dbReference type="ARBA" id="ARBA00023237"/>
    </source>
</evidence>
<dbReference type="EMBL" id="AP029612">
    <property type="protein sequence ID" value="BFG69141.1"/>
    <property type="molecule type" value="Genomic_DNA"/>
</dbReference>
<evidence type="ECO:0000256" key="4">
    <source>
        <dbReference type="PROSITE-ProRule" id="PRU00473"/>
    </source>
</evidence>
<dbReference type="AlphaFoldDB" id="A0AAT9GF29"/>
<dbReference type="PANTHER" id="PTHR30329">
    <property type="entry name" value="STATOR ELEMENT OF FLAGELLAR MOTOR COMPLEX"/>
    <property type="match status" value="1"/>
</dbReference>
<keyword evidence="2 4" id="KW-0472">Membrane</keyword>
<dbReference type="InterPro" id="IPR036737">
    <property type="entry name" value="OmpA-like_sf"/>
</dbReference>
<dbReference type="CDD" id="cd07185">
    <property type="entry name" value="OmpA_C-like"/>
    <property type="match status" value="1"/>
</dbReference>
<dbReference type="Pfam" id="PF00691">
    <property type="entry name" value="OmpA"/>
    <property type="match status" value="1"/>
</dbReference>
<dbReference type="InterPro" id="IPR011659">
    <property type="entry name" value="WD40"/>
</dbReference>
<sequence length="680" mass="78268">MKYSLFLLIFISYTLSAQEQPSLDKIADRHFIKYEYALAVPLYERLLDQRKIKNDWLFKAAFCYESMLQYERAVYWYQQLLQKDTIVEPDLILHAADLMKTLQKADTAIYWYQQYLLKSGDSIRALQRIQGTVKGIEWMNHPTRHEIMNKIDINTNLSDWGSSLYKDELIYVSEQKRKINGAYANNNRIYSWNDNPYLSLQVTNRLKQGALIHEIIQKMNDYDYHVGPVAFTKNLDTLYYTRTYRKANDHFQKPFKRFRIATRHLEILYIFKTGVNTWSKPKELISGKGTQFSIGHATLSQNGDVLYFASDMPGGYGKTDIWYCEKEANGNWSAPKNCGALINTPDEEAFPVIDPNSGDIYFASTGHIGMGGYDIFQSSGSRSTWSHSENLLYPINSTYDDFYFVVKNQYEMYLSSNRPDGKGSDDIYAVLLPIPKQDKQAILPKPTTLVIRTKVLNRQTQEPISSSLVQMTNLLENSKVDHETNEDGLTYHVVPCNSHYRVKASKTFYESDSSGLIFPDCSKIDTMDVLLYLNPFTPKIDTPKIVGPAKRVSRFKVGDTFVLNDLYYDLDKYNIRADAAKILDSLVTILNTYPEIDIELSSHTDSRASDAYNDKLSQNRAISAVNYLIKHGIDKKRLQARGYGEKRLRNHCADGVKCSEALHQLNRRTEVRVTNVRALD</sequence>
<reference evidence="6" key="1">
    <citation type="submission" date="2024-02" db="EMBL/GenBank/DDBJ databases">
        <title>Sediminibacterium planktonica sp. nov. and Sediminibacterium longus sp. nov., isolated from surface lake and river water.</title>
        <authorList>
            <person name="Watanabe K."/>
            <person name="Takemine S."/>
            <person name="Ishii Y."/>
            <person name="Ogata Y."/>
            <person name="Shindo C."/>
            <person name="Suda W."/>
        </authorList>
    </citation>
    <scope>NUCLEOTIDE SEQUENCE</scope>
    <source>
        <strain evidence="6">KACHI17</strain>
    </source>
</reference>
<dbReference type="SUPFAM" id="SSF48452">
    <property type="entry name" value="TPR-like"/>
    <property type="match status" value="1"/>
</dbReference>
<feature type="domain" description="OmpA-like" evidence="5">
    <location>
        <begin position="557"/>
        <end position="677"/>
    </location>
</feature>
<comment type="subcellular location">
    <subcellularLocation>
        <location evidence="1">Cell outer membrane</location>
    </subcellularLocation>
</comment>
<evidence type="ECO:0000256" key="2">
    <source>
        <dbReference type="ARBA" id="ARBA00023136"/>
    </source>
</evidence>
<keyword evidence="3" id="KW-0998">Cell outer membrane</keyword>
<dbReference type="InterPro" id="IPR050330">
    <property type="entry name" value="Bact_OuterMem_StrucFunc"/>
</dbReference>
<evidence type="ECO:0000313" key="6">
    <source>
        <dbReference type="EMBL" id="BFG69141.1"/>
    </source>
</evidence>
<evidence type="ECO:0000259" key="5">
    <source>
        <dbReference type="PROSITE" id="PS51123"/>
    </source>
</evidence>
<name>A0AAT9GF29_9BACT</name>
<dbReference type="InterPro" id="IPR006664">
    <property type="entry name" value="OMP_bac"/>
</dbReference>
<accession>A0AAT9GF29</accession>
<dbReference type="SUPFAM" id="SSF103088">
    <property type="entry name" value="OmpA-like"/>
    <property type="match status" value="1"/>
</dbReference>
<evidence type="ECO:0000256" key="1">
    <source>
        <dbReference type="ARBA" id="ARBA00004442"/>
    </source>
</evidence>
<protein>
    <submittedName>
        <fullName evidence="6">OmpA family protein</fullName>
    </submittedName>
</protein>
<dbReference type="SUPFAM" id="SSF82171">
    <property type="entry name" value="DPP6 N-terminal domain-like"/>
    <property type="match status" value="1"/>
</dbReference>
<organism evidence="6">
    <name type="scientific">Sediminibacterium sp. KACHI17</name>
    <dbReference type="NCBI Taxonomy" id="1751071"/>
    <lineage>
        <taxon>Bacteria</taxon>
        <taxon>Pseudomonadati</taxon>
        <taxon>Bacteroidota</taxon>
        <taxon>Chitinophagia</taxon>
        <taxon>Chitinophagales</taxon>
        <taxon>Chitinophagaceae</taxon>
        <taxon>Sediminibacterium</taxon>
    </lineage>
</organism>
<proteinExistence type="predicted"/>
<dbReference type="Gene3D" id="3.30.1330.60">
    <property type="entry name" value="OmpA-like domain"/>
    <property type="match status" value="1"/>
</dbReference>
<dbReference type="Gene3D" id="1.25.40.10">
    <property type="entry name" value="Tetratricopeptide repeat domain"/>
    <property type="match status" value="1"/>
</dbReference>
<dbReference type="PRINTS" id="PR01021">
    <property type="entry name" value="OMPADOMAIN"/>
</dbReference>
<dbReference type="InterPro" id="IPR006665">
    <property type="entry name" value="OmpA-like"/>
</dbReference>